<evidence type="ECO:0000256" key="2">
    <source>
        <dbReference type="ARBA" id="ARBA00023002"/>
    </source>
</evidence>
<evidence type="ECO:0000259" key="6">
    <source>
        <dbReference type="Pfam" id="PF00171"/>
    </source>
</evidence>
<dbReference type="InterPro" id="IPR016162">
    <property type="entry name" value="Ald_DH_N"/>
</dbReference>
<gene>
    <name evidence="7" type="ORF">A1Q1_00761</name>
</gene>
<accession>J5TU45</accession>
<sequence length="472" mass="51239">MTADNKLDWTPSSTAKTRHGINPATEEALPEVPVATQEDVDKAVAAARRAFPAWGKTSWDEREKLLNKLADAVEANADGFKDILVKETGKAISTVEMEFASTPRFMRALASLRVKDQVLVDDDEHTATLRHMPLGVGAAIVPWNWPLLLATAKLASGLITGNCVIVKPSPFTPYSNLKLVELAAGIFPPGVVQALSGGDDLGPMLTEHDGIDKVSFTGSSFTGKKVMASCARTLKRVTLELGGNDVAIVCDDADLAKTVPVVGTMCFLGSGQICMDVKRVYVHESIYDKFKAALIEFSKHIKMGDPNDAGTTVGPIQNEMQYGKVREMYEAIKAEGWSAIVGGQTDARDQFPKGFFMQPTIIDNPPENSRIVQEEPFGPIVPLLKWSNEEDVLKRANASKMGLGGSVWTKDLERGQRLASQLESGSSWVNCHFKLDPRVPFGGAKWSGLGRELGTTGLEGWLEPQSLWVSKL</sequence>
<dbReference type="HOGENOM" id="CLU_005391_0_0_1"/>
<comment type="similarity">
    <text evidence="1 4">Belongs to the aldehyde dehydrogenase family.</text>
</comment>
<dbReference type="InterPro" id="IPR015590">
    <property type="entry name" value="Aldehyde_DH_dom"/>
</dbReference>
<dbReference type="VEuPathDB" id="FungiDB:A1Q1_00761"/>
<dbReference type="EMBL" id="ALBS01000013">
    <property type="protein sequence ID" value="EJT52856.1"/>
    <property type="molecule type" value="Genomic_DNA"/>
</dbReference>
<feature type="region of interest" description="Disordered" evidence="5">
    <location>
        <begin position="1"/>
        <end position="24"/>
    </location>
</feature>
<dbReference type="PROSITE" id="PS00687">
    <property type="entry name" value="ALDEHYDE_DEHYDR_GLU"/>
    <property type="match status" value="1"/>
</dbReference>
<evidence type="ECO:0000256" key="3">
    <source>
        <dbReference type="PROSITE-ProRule" id="PRU10007"/>
    </source>
</evidence>
<dbReference type="SUPFAM" id="SSF53720">
    <property type="entry name" value="ALDH-like"/>
    <property type="match status" value="1"/>
</dbReference>
<dbReference type="GeneID" id="25984275"/>
<proteinExistence type="inferred from homology"/>
<dbReference type="CDD" id="cd07106">
    <property type="entry name" value="ALDH_AldA-AAD23400"/>
    <property type="match status" value="1"/>
</dbReference>
<evidence type="ECO:0000256" key="5">
    <source>
        <dbReference type="SAM" id="MobiDB-lite"/>
    </source>
</evidence>
<organism evidence="7 8">
    <name type="scientific">Trichosporon asahii var. asahii (strain ATCC 90039 / CBS 2479 / JCM 2466 / KCTC 7840 / NBRC 103889/ NCYC 2677 / UAMH 7654)</name>
    <name type="common">Yeast</name>
    <dbReference type="NCBI Taxonomy" id="1186058"/>
    <lineage>
        <taxon>Eukaryota</taxon>
        <taxon>Fungi</taxon>
        <taxon>Dikarya</taxon>
        <taxon>Basidiomycota</taxon>
        <taxon>Agaricomycotina</taxon>
        <taxon>Tremellomycetes</taxon>
        <taxon>Trichosporonales</taxon>
        <taxon>Trichosporonaceae</taxon>
        <taxon>Trichosporon</taxon>
    </lineage>
</organism>
<protein>
    <submittedName>
        <fullName evidence="7">Aldehyde dehydrogenase</fullName>
    </submittedName>
</protein>
<dbReference type="FunFam" id="3.40.605.10:FF:000007">
    <property type="entry name" value="NAD/NADP-dependent betaine aldehyde dehydrogenase"/>
    <property type="match status" value="1"/>
</dbReference>
<dbReference type="PANTHER" id="PTHR11699">
    <property type="entry name" value="ALDEHYDE DEHYDROGENASE-RELATED"/>
    <property type="match status" value="1"/>
</dbReference>
<dbReference type="OrthoDB" id="310895at2759"/>
<comment type="caution">
    <text evidence="7">The sequence shown here is derived from an EMBL/GenBank/DDBJ whole genome shotgun (WGS) entry which is preliminary data.</text>
</comment>
<feature type="active site" evidence="3">
    <location>
        <position position="240"/>
    </location>
</feature>
<dbReference type="Gene3D" id="3.40.309.10">
    <property type="entry name" value="Aldehyde Dehydrogenase, Chain A, domain 2"/>
    <property type="match status" value="1"/>
</dbReference>
<dbReference type="GO" id="GO:0016620">
    <property type="term" value="F:oxidoreductase activity, acting on the aldehyde or oxo group of donors, NAD or NADP as acceptor"/>
    <property type="evidence" value="ECO:0007669"/>
    <property type="project" value="InterPro"/>
</dbReference>
<dbReference type="RefSeq" id="XP_014183930.1">
    <property type="nucleotide sequence ID" value="XM_014328455.1"/>
</dbReference>
<reference evidence="7 8" key="1">
    <citation type="journal article" date="2012" name="Eukaryot. Cell">
        <title>Draft genome sequence of CBS 2479, the standard type strain of Trichosporon asahii.</title>
        <authorList>
            <person name="Yang R.Y."/>
            <person name="Li H.T."/>
            <person name="Zhu H."/>
            <person name="Zhou G.P."/>
            <person name="Wang M."/>
            <person name="Wang L."/>
        </authorList>
    </citation>
    <scope>NUCLEOTIDE SEQUENCE [LARGE SCALE GENOMIC DNA]</scope>
    <source>
        <strain evidence="8">ATCC 90039 / CBS 2479 / JCM 2466 / KCTC 7840 / NCYC 2677 / UAMH 7654</strain>
    </source>
</reference>
<evidence type="ECO:0000313" key="7">
    <source>
        <dbReference type="EMBL" id="EJT52856.1"/>
    </source>
</evidence>
<dbReference type="Gene3D" id="3.40.605.10">
    <property type="entry name" value="Aldehyde Dehydrogenase, Chain A, domain 1"/>
    <property type="match status" value="1"/>
</dbReference>
<dbReference type="InterPro" id="IPR016163">
    <property type="entry name" value="Ald_DH_C"/>
</dbReference>
<name>J5TU45_TRIAS</name>
<dbReference type="Pfam" id="PF00171">
    <property type="entry name" value="Aldedh"/>
    <property type="match status" value="1"/>
</dbReference>
<feature type="domain" description="Aldehyde dehydrogenase" evidence="6">
    <location>
        <begin position="9"/>
        <end position="465"/>
    </location>
</feature>
<dbReference type="FunFam" id="3.40.309.10:FF:000009">
    <property type="entry name" value="Aldehyde dehydrogenase A"/>
    <property type="match status" value="1"/>
</dbReference>
<dbReference type="InterPro" id="IPR016161">
    <property type="entry name" value="Ald_DH/histidinol_DH"/>
</dbReference>
<keyword evidence="2 4" id="KW-0560">Oxidoreductase</keyword>
<evidence type="ECO:0000256" key="4">
    <source>
        <dbReference type="RuleBase" id="RU003345"/>
    </source>
</evidence>
<dbReference type="Proteomes" id="UP000002748">
    <property type="component" value="Unassembled WGS sequence"/>
</dbReference>
<dbReference type="AlphaFoldDB" id="J5TU45"/>
<dbReference type="InterPro" id="IPR044086">
    <property type="entry name" value="LUC3-like"/>
</dbReference>
<evidence type="ECO:0000256" key="1">
    <source>
        <dbReference type="ARBA" id="ARBA00009986"/>
    </source>
</evidence>
<dbReference type="KEGG" id="tasa:A1Q1_00761"/>
<dbReference type="InterPro" id="IPR029510">
    <property type="entry name" value="Ald_DH_CS_GLU"/>
</dbReference>
<evidence type="ECO:0000313" key="8">
    <source>
        <dbReference type="Proteomes" id="UP000002748"/>
    </source>
</evidence>